<protein>
    <submittedName>
        <fullName evidence="2">Uncharacterized protein</fullName>
    </submittedName>
</protein>
<dbReference type="EMBL" id="SMKU01000063">
    <property type="protein sequence ID" value="TDD88722.1"/>
    <property type="molecule type" value="Genomic_DNA"/>
</dbReference>
<dbReference type="AlphaFoldDB" id="A0A4R5BWP2"/>
<keyword evidence="1" id="KW-1133">Transmembrane helix</keyword>
<keyword evidence="1" id="KW-0472">Membrane</keyword>
<proteinExistence type="predicted"/>
<reference evidence="2 3" key="1">
    <citation type="submission" date="2019-03" db="EMBL/GenBank/DDBJ databases">
        <title>Draft genome sequences of novel Actinobacteria.</title>
        <authorList>
            <person name="Sahin N."/>
            <person name="Ay H."/>
            <person name="Saygin H."/>
        </authorList>
    </citation>
    <scope>NUCLEOTIDE SEQUENCE [LARGE SCALE GENOMIC DNA]</scope>
    <source>
        <strain evidence="2 3">H3C3</strain>
    </source>
</reference>
<dbReference type="Proteomes" id="UP000294513">
    <property type="component" value="Unassembled WGS sequence"/>
</dbReference>
<name>A0A4R5BWP2_9ACTN</name>
<evidence type="ECO:0000313" key="2">
    <source>
        <dbReference type="EMBL" id="TDD88722.1"/>
    </source>
</evidence>
<gene>
    <name evidence="2" type="ORF">E1298_14930</name>
</gene>
<evidence type="ECO:0000313" key="3">
    <source>
        <dbReference type="Proteomes" id="UP000294513"/>
    </source>
</evidence>
<keyword evidence="1" id="KW-0812">Transmembrane</keyword>
<organism evidence="2 3">
    <name type="scientific">Actinomadura rubrisoli</name>
    <dbReference type="NCBI Taxonomy" id="2530368"/>
    <lineage>
        <taxon>Bacteria</taxon>
        <taxon>Bacillati</taxon>
        <taxon>Actinomycetota</taxon>
        <taxon>Actinomycetes</taxon>
        <taxon>Streptosporangiales</taxon>
        <taxon>Thermomonosporaceae</taxon>
        <taxon>Actinomadura</taxon>
    </lineage>
</organism>
<keyword evidence="3" id="KW-1185">Reference proteome</keyword>
<evidence type="ECO:0000256" key="1">
    <source>
        <dbReference type="SAM" id="Phobius"/>
    </source>
</evidence>
<feature type="transmembrane region" description="Helical" evidence="1">
    <location>
        <begin position="66"/>
        <end position="87"/>
    </location>
</feature>
<comment type="caution">
    <text evidence="2">The sequence shown here is derived from an EMBL/GenBank/DDBJ whole genome shotgun (WGS) entry which is preliminary data.</text>
</comment>
<dbReference type="RefSeq" id="WP_131893493.1">
    <property type="nucleotide sequence ID" value="NZ_SMKU01000063.1"/>
</dbReference>
<sequence length="92" mass="9885">MTTLLLTGAAYLVTLALLAVELHETAPSDRRAWLRQQAPPLVWTVPVTAAVALFTLADTTPLHDRAAWAVVIAPAATTAAFLIALGVRRRRT</sequence>
<accession>A0A4R5BWP2</accession>